<evidence type="ECO:0000313" key="15">
    <source>
        <dbReference type="EMBL" id="VFU18440.1"/>
    </source>
</evidence>
<evidence type="ECO:0000256" key="4">
    <source>
        <dbReference type="ARBA" id="ARBA00022692"/>
    </source>
</evidence>
<evidence type="ECO:0000256" key="3">
    <source>
        <dbReference type="ARBA" id="ARBA00022630"/>
    </source>
</evidence>
<accession>A0A485M8E6</accession>
<dbReference type="Pfam" id="PF00175">
    <property type="entry name" value="NAD_binding_1"/>
    <property type="match status" value="1"/>
</dbReference>
<feature type="transmembrane region" description="Helical" evidence="13">
    <location>
        <begin position="178"/>
        <end position="198"/>
    </location>
</feature>
<keyword evidence="8 13" id="KW-1133">Transmembrane helix</keyword>
<dbReference type="AlphaFoldDB" id="A0A485M8E6"/>
<dbReference type="EMBL" id="CAADRM010000151">
    <property type="protein sequence ID" value="VFU18440.1"/>
    <property type="molecule type" value="Genomic_DNA"/>
</dbReference>
<dbReference type="InterPro" id="IPR017938">
    <property type="entry name" value="Riboflavin_synthase-like_b-brl"/>
</dbReference>
<evidence type="ECO:0000256" key="5">
    <source>
        <dbReference type="ARBA" id="ARBA00022714"/>
    </source>
</evidence>
<dbReference type="InterPro" id="IPR017927">
    <property type="entry name" value="FAD-bd_FR_type"/>
</dbReference>
<dbReference type="EC" id="1.14.13.7" evidence="15"/>
<dbReference type="InterPro" id="IPR050415">
    <property type="entry name" value="MRET"/>
</dbReference>
<feature type="transmembrane region" description="Helical" evidence="13">
    <location>
        <begin position="12"/>
        <end position="36"/>
    </location>
</feature>
<dbReference type="PRINTS" id="PR00410">
    <property type="entry name" value="PHEHYDRXLASE"/>
</dbReference>
<keyword evidence="10" id="KW-0408">Iron</keyword>
<name>A0A485M8E6_9ZZZZ</name>
<evidence type="ECO:0000256" key="9">
    <source>
        <dbReference type="ARBA" id="ARBA00023002"/>
    </source>
</evidence>
<dbReference type="GO" id="GO:0016020">
    <property type="term" value="C:membrane"/>
    <property type="evidence" value="ECO:0007669"/>
    <property type="project" value="UniProtKB-SubCell"/>
</dbReference>
<evidence type="ECO:0000256" key="10">
    <source>
        <dbReference type="ARBA" id="ARBA00023004"/>
    </source>
</evidence>
<dbReference type="InterPro" id="IPR039261">
    <property type="entry name" value="FNR_nucleotide-bd"/>
</dbReference>
<dbReference type="PANTHER" id="PTHR47354">
    <property type="entry name" value="NADH OXIDOREDUCTASE HCR"/>
    <property type="match status" value="1"/>
</dbReference>
<evidence type="ECO:0000256" key="12">
    <source>
        <dbReference type="ARBA" id="ARBA00023136"/>
    </source>
</evidence>
<dbReference type="PANTHER" id="PTHR47354:SF8">
    <property type="entry name" value="1,2-PHENYLACETYL-COA EPOXIDASE, SUBUNIT E"/>
    <property type="match status" value="1"/>
</dbReference>
<evidence type="ECO:0000256" key="2">
    <source>
        <dbReference type="ARBA" id="ARBA00004141"/>
    </source>
</evidence>
<organism evidence="15">
    <name type="scientific">anaerobic digester metagenome</name>
    <dbReference type="NCBI Taxonomy" id="1263854"/>
    <lineage>
        <taxon>unclassified sequences</taxon>
        <taxon>metagenomes</taxon>
        <taxon>ecological metagenomes</taxon>
    </lineage>
</organism>
<gene>
    <name evidence="15" type="primary">mphP</name>
    <name evidence="15" type="ORF">SCFA_830005</name>
</gene>
<comment type="subcellular location">
    <subcellularLocation>
        <location evidence="2">Membrane</location>
        <topology evidence="2">Multi-pass membrane protein</topology>
    </subcellularLocation>
</comment>
<keyword evidence="4 13" id="KW-0812">Transmembrane</keyword>
<keyword evidence="9 15" id="KW-0560">Oxidoreductase</keyword>
<dbReference type="CDD" id="cd06198">
    <property type="entry name" value="FNR_like_3"/>
    <property type="match status" value="1"/>
</dbReference>
<keyword evidence="12 13" id="KW-0472">Membrane</keyword>
<feature type="transmembrane region" description="Helical" evidence="13">
    <location>
        <begin position="121"/>
        <end position="140"/>
    </location>
</feature>
<evidence type="ECO:0000256" key="6">
    <source>
        <dbReference type="ARBA" id="ARBA00022723"/>
    </source>
</evidence>
<dbReference type="GO" id="GO:0050660">
    <property type="term" value="F:flavin adenine dinucleotide binding"/>
    <property type="evidence" value="ECO:0007669"/>
    <property type="project" value="TreeGrafter"/>
</dbReference>
<reference evidence="15" key="1">
    <citation type="submission" date="2019-03" db="EMBL/GenBank/DDBJ databases">
        <authorList>
            <person name="Hao L."/>
        </authorList>
    </citation>
    <scope>NUCLEOTIDE SEQUENCE</scope>
</reference>
<keyword evidence="5" id="KW-0001">2Fe-2S</keyword>
<feature type="domain" description="FAD-binding FR-type" evidence="14">
    <location>
        <begin position="207"/>
        <end position="310"/>
    </location>
</feature>
<feature type="transmembrane region" description="Helical" evidence="13">
    <location>
        <begin position="48"/>
        <end position="67"/>
    </location>
</feature>
<evidence type="ECO:0000256" key="7">
    <source>
        <dbReference type="ARBA" id="ARBA00022827"/>
    </source>
</evidence>
<dbReference type="Gene3D" id="3.40.50.80">
    <property type="entry name" value="Nucleotide-binding domain of ferredoxin-NADP reductase (FNR) module"/>
    <property type="match status" value="1"/>
</dbReference>
<dbReference type="PROSITE" id="PS51384">
    <property type="entry name" value="FAD_FR"/>
    <property type="match status" value="1"/>
</dbReference>
<evidence type="ECO:0000256" key="13">
    <source>
        <dbReference type="SAM" id="Phobius"/>
    </source>
</evidence>
<evidence type="ECO:0000256" key="11">
    <source>
        <dbReference type="ARBA" id="ARBA00023014"/>
    </source>
</evidence>
<dbReference type="InterPro" id="IPR013130">
    <property type="entry name" value="Fe3_Rdtase_TM_dom"/>
</dbReference>
<keyword evidence="11" id="KW-0411">Iron-sulfur</keyword>
<keyword evidence="3" id="KW-0285">Flavoprotein</keyword>
<dbReference type="InterPro" id="IPR001433">
    <property type="entry name" value="OxRdtase_FAD/NAD-bd"/>
</dbReference>
<feature type="transmembrane region" description="Helical" evidence="13">
    <location>
        <begin position="88"/>
        <end position="109"/>
    </location>
</feature>
<evidence type="ECO:0000256" key="8">
    <source>
        <dbReference type="ARBA" id="ARBA00022989"/>
    </source>
</evidence>
<dbReference type="Pfam" id="PF01794">
    <property type="entry name" value="Ferric_reduct"/>
    <property type="match status" value="1"/>
</dbReference>
<dbReference type="SUPFAM" id="SSF63380">
    <property type="entry name" value="Riboflavin synthase domain-like"/>
    <property type="match status" value="1"/>
</dbReference>
<dbReference type="SUPFAM" id="SSF52343">
    <property type="entry name" value="Ferredoxin reductase-like, C-terminal NADP-linked domain"/>
    <property type="match status" value="1"/>
</dbReference>
<evidence type="ECO:0000259" key="14">
    <source>
        <dbReference type="PROSITE" id="PS51384"/>
    </source>
</evidence>
<protein>
    <submittedName>
        <fullName evidence="15">Phenol hydroxylase P5 protein</fullName>
        <ecNumber evidence="15">1.14.13.7</ecNumber>
    </submittedName>
</protein>
<dbReference type="Gene3D" id="2.40.30.10">
    <property type="entry name" value="Translation factors"/>
    <property type="match status" value="1"/>
</dbReference>
<dbReference type="GO" id="GO:0018662">
    <property type="term" value="F:phenol 2-monooxygenase activity"/>
    <property type="evidence" value="ECO:0007669"/>
    <property type="project" value="UniProtKB-EC"/>
</dbReference>
<keyword evidence="6" id="KW-0479">Metal-binding</keyword>
<keyword evidence="7" id="KW-0274">FAD</keyword>
<dbReference type="GO" id="GO:0046872">
    <property type="term" value="F:metal ion binding"/>
    <property type="evidence" value="ECO:0007669"/>
    <property type="project" value="UniProtKB-KW"/>
</dbReference>
<feature type="transmembrane region" description="Helical" evidence="13">
    <location>
        <begin position="152"/>
        <end position="172"/>
    </location>
</feature>
<evidence type="ECO:0000256" key="1">
    <source>
        <dbReference type="ARBA" id="ARBA00001974"/>
    </source>
</evidence>
<dbReference type="GO" id="GO:0051537">
    <property type="term" value="F:2 iron, 2 sulfur cluster binding"/>
    <property type="evidence" value="ECO:0007669"/>
    <property type="project" value="UniProtKB-KW"/>
</dbReference>
<comment type="cofactor">
    <cofactor evidence="1">
        <name>FAD</name>
        <dbReference type="ChEBI" id="CHEBI:57692"/>
    </cofactor>
</comment>
<proteinExistence type="predicted"/>
<sequence length="448" mass="49836">MPAHTAYHGNTRGVLLVMLYIAVAITPIIFAAVFGYTYGHLVYEMGRSFAILGFMLIVLQVFLAGRIKWIEQPYGFDILIRFHRNMGIFALLLILSHPILLAAGSGNWALLTGLAVPPVVWLGRATLAVLIASVLISVYQRPLGLTFEHWRLIHDILSPLVIAGAFVHSFVIGADLNLVLMQGIWIVSVLAAVSVFVYHRFIRPRILREHAYRVTEVVPEAPGVWTVKLAPEAGEPLFDYLPGQFQFITFFRNRGLPEEEHHWTISSSPAGKDYVSSTIKALGDFTSTMGETRVGDRAAVHGGFGRFSYVLHPEERDLVFIAGGIGITPLMSMIRHMRDTRDTRRVLLLYANKDESGIVFSRELSEIEAGGYPSLRVVHVLGSPPPGWKGEAGFVDREKIQRLCGDKLDDKVFYVCGPPGLINAVLDALKALGVEDYRIRLEIFSFLD</sequence>